<comment type="caution">
    <text evidence="5">The sequence shown here is derived from an EMBL/GenBank/DDBJ whole genome shotgun (WGS) entry which is preliminary data.</text>
</comment>
<dbReference type="EC" id="3.1.1.-" evidence="3"/>
<dbReference type="InterPro" id="IPR050654">
    <property type="entry name" value="AChE-related_enzymes"/>
</dbReference>
<reference evidence="5" key="1">
    <citation type="submission" date="2023-06" db="EMBL/GenBank/DDBJ databases">
        <title>Genome-scale phylogeny and comparative genomics of the fungal order Sordariales.</title>
        <authorList>
            <consortium name="Lawrence Berkeley National Laboratory"/>
            <person name="Hensen N."/>
            <person name="Bonometti L."/>
            <person name="Westerberg I."/>
            <person name="Brannstrom I.O."/>
            <person name="Guillou S."/>
            <person name="Cros-Aarteil S."/>
            <person name="Calhoun S."/>
            <person name="Haridas S."/>
            <person name="Kuo A."/>
            <person name="Mondo S."/>
            <person name="Pangilinan J."/>
            <person name="Riley R."/>
            <person name="Labutti K."/>
            <person name="Andreopoulos B."/>
            <person name="Lipzen A."/>
            <person name="Chen C."/>
            <person name="Yanf M."/>
            <person name="Daum C."/>
            <person name="Ng V."/>
            <person name="Clum A."/>
            <person name="Steindorff A."/>
            <person name="Ohm R."/>
            <person name="Martin F."/>
            <person name="Silar P."/>
            <person name="Natvig D."/>
            <person name="Lalanne C."/>
            <person name="Gautier V."/>
            <person name="Ament-Velasquez S.L."/>
            <person name="Kruys A."/>
            <person name="Hutchinson M.I."/>
            <person name="Powell A.J."/>
            <person name="Barry K."/>
            <person name="Miller A.N."/>
            <person name="Grigoriev I.V."/>
            <person name="Debuchy R."/>
            <person name="Gladieux P."/>
            <person name="Thoren M.H."/>
            <person name="Johannesson H."/>
        </authorList>
    </citation>
    <scope>NUCLEOTIDE SEQUENCE</scope>
    <source>
        <strain evidence="5">SMH4607-1</strain>
    </source>
</reference>
<dbReference type="Pfam" id="PF00135">
    <property type="entry name" value="COesterase"/>
    <property type="match status" value="1"/>
</dbReference>
<proteinExistence type="inferred from homology"/>
<keyword evidence="2 3" id="KW-0378">Hydrolase</keyword>
<dbReference type="Proteomes" id="UP001172102">
    <property type="component" value="Unassembled WGS sequence"/>
</dbReference>
<comment type="similarity">
    <text evidence="1 3">Belongs to the type-B carboxylesterase/lipase family.</text>
</comment>
<dbReference type="InterPro" id="IPR002018">
    <property type="entry name" value="CarbesteraseB"/>
</dbReference>
<organism evidence="5 6">
    <name type="scientific">Lasiosphaeris hirsuta</name>
    <dbReference type="NCBI Taxonomy" id="260670"/>
    <lineage>
        <taxon>Eukaryota</taxon>
        <taxon>Fungi</taxon>
        <taxon>Dikarya</taxon>
        <taxon>Ascomycota</taxon>
        <taxon>Pezizomycotina</taxon>
        <taxon>Sordariomycetes</taxon>
        <taxon>Sordariomycetidae</taxon>
        <taxon>Sordariales</taxon>
        <taxon>Lasiosphaeriaceae</taxon>
        <taxon>Lasiosphaeris</taxon>
    </lineage>
</organism>
<accession>A0AA40B012</accession>
<evidence type="ECO:0000256" key="2">
    <source>
        <dbReference type="ARBA" id="ARBA00022801"/>
    </source>
</evidence>
<dbReference type="InterPro" id="IPR019819">
    <property type="entry name" value="Carboxylesterase_B_CS"/>
</dbReference>
<keyword evidence="3" id="KW-0732">Signal</keyword>
<name>A0AA40B012_9PEZI</name>
<evidence type="ECO:0000313" key="5">
    <source>
        <dbReference type="EMBL" id="KAK0725093.1"/>
    </source>
</evidence>
<evidence type="ECO:0000313" key="6">
    <source>
        <dbReference type="Proteomes" id="UP001172102"/>
    </source>
</evidence>
<dbReference type="PANTHER" id="PTHR43918">
    <property type="entry name" value="ACETYLCHOLINESTERASE"/>
    <property type="match status" value="1"/>
</dbReference>
<gene>
    <name evidence="5" type="ORF">B0H67DRAFT_121185</name>
</gene>
<keyword evidence="6" id="KW-1185">Reference proteome</keyword>
<evidence type="ECO:0000256" key="3">
    <source>
        <dbReference type="RuleBase" id="RU361235"/>
    </source>
</evidence>
<dbReference type="InterPro" id="IPR029058">
    <property type="entry name" value="AB_hydrolase_fold"/>
</dbReference>
<dbReference type="InterPro" id="IPR019826">
    <property type="entry name" value="Carboxylesterase_B_AS"/>
</dbReference>
<dbReference type="SUPFAM" id="SSF53474">
    <property type="entry name" value="alpha/beta-Hydrolases"/>
    <property type="match status" value="1"/>
</dbReference>
<dbReference type="EMBL" id="JAUKUA010000002">
    <property type="protein sequence ID" value="KAK0725093.1"/>
    <property type="molecule type" value="Genomic_DNA"/>
</dbReference>
<dbReference type="PANTHER" id="PTHR43918:SF4">
    <property type="entry name" value="CARBOXYLIC ESTER HYDROLASE"/>
    <property type="match status" value="1"/>
</dbReference>
<dbReference type="GO" id="GO:0052689">
    <property type="term" value="F:carboxylic ester hydrolase activity"/>
    <property type="evidence" value="ECO:0007669"/>
    <property type="project" value="TreeGrafter"/>
</dbReference>
<feature type="chain" id="PRO_5041490308" description="Carboxylic ester hydrolase" evidence="3">
    <location>
        <begin position="27"/>
        <end position="554"/>
    </location>
</feature>
<evidence type="ECO:0000256" key="1">
    <source>
        <dbReference type="ARBA" id="ARBA00005964"/>
    </source>
</evidence>
<evidence type="ECO:0000259" key="4">
    <source>
        <dbReference type="Pfam" id="PF00135"/>
    </source>
</evidence>
<sequence>MDSYVTRFWSLHALAAMLMLTLLAFAHPSPPTSITRPTATIDSGVVIGATTMLPEAKTEVDKFLGIPYSSPTGRWALPHEVDAWHKPLNASAIGPICVQAWNYNALGPDENDMKALFDQDPPEESEDCLTVNIFAPSSPGPPHRKGRAVVVFIHGGGFQLGGSNLYDCSAFTAYEDIVAVTFNYRTNIFGFPASPAIPLKQRNLGLLDQLFALDWVRRNIHAFGGDPALVTVCGVSSGAESIDAHMLTHGSPSKPKPPFRGAILESGLSSLGFLSFRPPDNNLANWNRMLQATNCSSTSDKSALDCLSRVAASTLKTIMEANRIDFPPITDNVTVPASPGAIRPTGNFAKVPVLIGTVAEEGRSLINHNISMQDFKHAFLNDALFPNGTADAIVASYPRTAEMTGFDVGAAIFTDFLYQCPTAMLSYQTIDNGVSTWRYYLNVSLPAFLPAQLTWLRKYHGVEYYLLFTNPEDKRHTLQTRGLAGFMRSAFARFVKDPVGGPGWSPAGTGGVAVLGDVAGSKTSGGTVVSEKALDEKCPLFQGVLDGMAGLPIS</sequence>
<dbReference type="PROSITE" id="PS00122">
    <property type="entry name" value="CARBOXYLESTERASE_B_1"/>
    <property type="match status" value="1"/>
</dbReference>
<dbReference type="PROSITE" id="PS00941">
    <property type="entry name" value="CARBOXYLESTERASE_B_2"/>
    <property type="match status" value="1"/>
</dbReference>
<dbReference type="Gene3D" id="3.40.50.1820">
    <property type="entry name" value="alpha/beta hydrolase"/>
    <property type="match status" value="1"/>
</dbReference>
<dbReference type="AlphaFoldDB" id="A0AA40B012"/>
<protein>
    <recommendedName>
        <fullName evidence="3">Carboxylic ester hydrolase</fullName>
        <ecNumber evidence="3">3.1.1.-</ecNumber>
    </recommendedName>
</protein>
<feature type="signal peptide" evidence="3">
    <location>
        <begin position="1"/>
        <end position="26"/>
    </location>
</feature>
<feature type="domain" description="Carboxylesterase type B" evidence="4">
    <location>
        <begin position="37"/>
        <end position="496"/>
    </location>
</feature>